<keyword evidence="1" id="KW-0732">Signal</keyword>
<dbReference type="OrthoDB" id="5450801at2"/>
<organism evidence="2 3">
    <name type="scientific">Paucidesulfovibrio gracilis DSM 16080</name>
    <dbReference type="NCBI Taxonomy" id="1121449"/>
    <lineage>
        <taxon>Bacteria</taxon>
        <taxon>Pseudomonadati</taxon>
        <taxon>Thermodesulfobacteriota</taxon>
        <taxon>Desulfovibrionia</taxon>
        <taxon>Desulfovibrionales</taxon>
        <taxon>Desulfovibrionaceae</taxon>
        <taxon>Paucidesulfovibrio</taxon>
    </lineage>
</organism>
<dbReference type="Proteomes" id="UP000190027">
    <property type="component" value="Unassembled WGS sequence"/>
</dbReference>
<feature type="chain" id="PRO_5012978906" evidence="1">
    <location>
        <begin position="28"/>
        <end position="268"/>
    </location>
</feature>
<evidence type="ECO:0000313" key="3">
    <source>
        <dbReference type="Proteomes" id="UP000190027"/>
    </source>
</evidence>
<feature type="signal peptide" evidence="1">
    <location>
        <begin position="1"/>
        <end position="27"/>
    </location>
</feature>
<evidence type="ECO:0000313" key="2">
    <source>
        <dbReference type="EMBL" id="SKA82245.1"/>
    </source>
</evidence>
<protein>
    <submittedName>
        <fullName evidence="2">Uncharacterized protein</fullName>
    </submittedName>
</protein>
<dbReference type="STRING" id="1121449.SAMN02745704_01529"/>
<dbReference type="AlphaFoldDB" id="A0A1T4WZF1"/>
<accession>A0A1T4WZF1</accession>
<keyword evidence="3" id="KW-1185">Reference proteome</keyword>
<evidence type="ECO:0000256" key="1">
    <source>
        <dbReference type="SAM" id="SignalP"/>
    </source>
</evidence>
<gene>
    <name evidence="2" type="ORF">SAMN02745704_01529</name>
</gene>
<reference evidence="2 3" key="1">
    <citation type="submission" date="2017-02" db="EMBL/GenBank/DDBJ databases">
        <authorList>
            <person name="Peterson S.W."/>
        </authorList>
    </citation>
    <scope>NUCLEOTIDE SEQUENCE [LARGE SCALE GENOMIC DNA]</scope>
    <source>
        <strain evidence="2 3">DSM 16080</strain>
    </source>
</reference>
<dbReference type="RefSeq" id="WP_078717095.1">
    <property type="nucleotide sequence ID" value="NZ_FUYC01000005.1"/>
</dbReference>
<sequence>MIKRTTPLVLLVVLSALIALTAAPAFSENLSEAEKKEFSMNVALPSPAEMFLAIDRLGETDWQAVAEHNPRYDYQDNYMRALNLGVRSADGLVAILAEDKSKLGEIIVIVITLAEELQVQETILDRSKSFEDMANQGRWDELRDELDALRYLIEMEMDQLGDQDVATLVRVGGWLEGLRVTSGLLAEGLYPEHSSSILYQPNLVNYFERELSGMEPEARQSPAVQAVLQALPEIRSLVRVGYRKPVPTKNIQRLNRIATDLIALIERG</sequence>
<name>A0A1T4WZF1_9BACT</name>
<proteinExistence type="predicted"/>
<dbReference type="EMBL" id="FUYC01000005">
    <property type="protein sequence ID" value="SKA82245.1"/>
    <property type="molecule type" value="Genomic_DNA"/>
</dbReference>